<dbReference type="InterPro" id="IPR027417">
    <property type="entry name" value="P-loop_NTPase"/>
</dbReference>
<evidence type="ECO:0000313" key="13">
    <source>
        <dbReference type="EMBL" id="KAJ8602422.1"/>
    </source>
</evidence>
<dbReference type="SUPFAM" id="SSF52540">
    <property type="entry name" value="P-loop containing nucleoside triphosphate hydrolases"/>
    <property type="match status" value="6"/>
</dbReference>
<dbReference type="EMBL" id="JAQMWT010000379">
    <property type="protein sequence ID" value="KAJ8602422.1"/>
    <property type="molecule type" value="Genomic_DNA"/>
</dbReference>
<sequence length="4854" mass="519516">MNIREVAAAVAACPGVTVESREIRSAHDASVALEGLAEALLYSPHAAAVVAAVGGRRGALLDLVARATQREVDAARCALGLVSLAEVVVPVALERAWPFVERFLVKCRPHLRSALATDGVCRAVRRIFAAFPAASGALAPLEAHDTFASLVALGRSSPAVARLCRDLVGLDDDDDDDDDEDYYYSEEEEFSKEGTLAGAEDEVVLCSGEFAEVCGVALLAGPGRASAPSRAAEMVGATRRNARALAEALEADNRPIVVRGPRGGGKSAVIREVARRCRVRLVELVLDEAADARSLAGFHELGANGEFRWREGPVAKAARAGDWVVIEDVETAPAEVLALLKPLCRDGVLGAPGRRCAGDSAVARPSFRLVATTTDETRHFFLGADSWRVVEFEPLGDDDVFELAKARAPRLPSSLAAAALVAARGEGRGARDVLKVAARLSDFAFAADRSYVPEAARFAAGIEVFEVCAASSRDPDAELRAAEAIAAAFEVDPVALAARVCLDGPDEAAPALSASHVGRVPVPGLLLASNHHQTLFAPTPRSCRLLERVAACAAASEPCLLVGEPGCGKTSCVQRLAEACGKELRVLNLSHATDADELLGGVRPVSAAETARSLFDETRRLFEETFPASANAAYLDKLSRAFAAGKWATFARGVRHAAAAAAAAAADEKASPKRKRRGGEKEERRRPEWAALVARASELEKRPAGNAKIAFAFVESALATAAREGAWVLLDEINLAPSDVLERLAPLLDGEIWDAEDRRVPAHSGFRAFAAMNPSDNNSGKRELPPAVRSRFTELFVREPTRDSDLAAIAAARLAPLSASALATRAVALHRVLVASTNSSVFVDGAGAAPRYSLRTFCRALDAARALAPTKAASSSKRVVVSLREGFELAYATQLQGDGPNGGRRAAGRAIASELGVPARPVGAPDEFSPSAPDAVATSRRPADAVATSRRPADAVATSRRPADAVALVAKNFWLPAGPRDRRVDWSTSSRGDRVYVLTPTSRRSLRRVARACAFGAAPILLEGPTCAGKTSLVEFLAAKVGMRCARLNNHEHTDVSEYVGRYAPRADGSVTWVDGALATALRRGEWILLDELNLAPGEVLEALNRLLDHNRELRIPETNEVVSPAPGFRLFATQNPATYAGRKPLSRAFRDRFVEIHVDELPTDELVSVVCRSASGLPASLATKLVDAHAALRRLGVVRGRDGGALFEGRLALSTSRDVLKWAKRCANFESSQQQQEVVSFIGVGDRERHALSHGRALLVERLRSEEERRVVSDRLRRAVCPALDDADDEDYAELPRSRRSSTPSSSFEAAASKCGVAPTRALARLVSLAGAAVDASEPVLLVGETGGGKTTAVQVVAAARGADLETINCHMHSEAADFLGALRPVRCRRRGENEESKKGDDDDVAVAFEWIDGALVAAMRRGAWVLLDELNLADDAVIERLNSLLEPGRTITLAEKGGDRLEEVVAAPSFRVFATMNPGGDHGKRELSPALRSRFTEIWVPTLSRRADKEALVLAALGGGLDDAAAVILDFEAWCRGEEEEEEEEEKNNNTPRGPARVPPLTARDLRAWAHFSRAALASVGGRRWAALGHGCALACLDGLALANGGADREACQAARLRAEDALLKIAASKTKAEEEEEDLDALREALRWDLDGPPPERAADRYGAAPFFVPAEILPDCCCCFSGESFCASAPTTAANFRRVLRACALPRAVLLEGPPGVGKSALVAQLAARSGRVLSRVNLSEHADISDLVGADLPDSSGGFEWRDGPLLAAVKAGDWILLDELNLAPQPVLEGLNACLDHRAELFVPELGRAFACEPGFRLFATQNSVADGAGRRALPRSFLDRFTRVSVSSLGEADLVAIATAKRGIDAATAARAAAAVVSLRRQPDFAAGADVNARDLERWCGVAASEGPDRASLAVFAPRCRDAPQRAALDAVLAERGMATDEEVAVVSTPEYALAGAVALPRRGAFVAPVISSSDDDDEEQASSPPSRRAAAVISRPVDGLALEACARALRERWPLLLVGDDAADVAETLARVSGAKLWRLQLSPATDVADLLGGYEQIDAARLARRASARSRAAVAATRRLVVEGKADLDALLLRLSLSSDEFFEKDNGVLPPEIERVVELARGARAAATTTDGPPPFRLVDGPVVSAARRGVWLFLEDANLCAPAVLDRLNSLLEPNGSLALGEGGLVTPKPAFRVILGIDPRRGELSRALRNRCVEVSVARKPTTTLKRWGVEKKKKRRFYDDAAKLVCLDPSSSDRVAYAATQAFALRVVVVGGRASAARRALVRVGASDAALATFDTILARAARSPAPVELAARVAALWRALTTYDDDENDLVDQHERCLAECDARAALDALPRTAAVGEVPVEARRAVFGRGARAAWYAAARAAAAVAATVVPVATHPDPAVSDVLAAVDDLLDACVHQALARRREEEEEDDDDIRALDDLGARRDALAMSSDLTVAPLTARRCRDLRDCAERAVKTCGGGCGGDLARLTVALERLAPPSAWRCGDHDVLWRYVARGGWPRRAEDVDCVARLRDHADALAWPRDDEREDVVISSSSSGRGSFAARLAALVTARGDVATRTEAAEALATALAPRAGKLQVAMRASPARLRGDVDAAVAAAAEQWEAATLDLSFDAFAEESDEVQHLEGQRVTVWARDELFFSKENGPTLLDRWAFLQVAPVTEVALARDELAALAALSAKSDDDFAYDAISRVLVRDTARSPGDAAPYALLGWLAEAGEDVEIAARRCLPGMLARWVDRLWHVGVRSGDNDCRDDDVDDHDEFALVAPKDDAGPASARTGLRKLGPRGVATLLGPAMTEAARRLVRSPTPIFAVCARRRQVAAAIARLKRGSAVDPRGPLRMLLAAHVDSTLSLEAIDARAVPALAAARDIASKRDLTLADSGYAWALLGAARLVLAAPGSREALDPTLVARAERRSRADLEQIIADRAAVAAGEARRASVRETPALRHLLARRAELEIAATEDVVLDIERPPTAPPFSEFCSMTLDFTTSLGTLERVRGLADALRRGTGIAEARSWQMAASRFSQRVERCHGGARPDVVEPLIAAVAAARLGLGLLEFALVAEPPQKQVLEYPFVQVPGGSKTDLLTVVLQCELALCVGSGGDDGSEEEETVHRGVRAMAATWREADESARRDDTTRATSGFALRGRSNDDNNKNPEEDDDDSNVVPKLLEACVGIFVRATLGVELFSRRALASAVRRAALVEAASQCAFDDHKSAAGLCVVLADTLGPELRREARELFETPSNMDEAARDAAPLARLGLVAPDAPPTLRVDVHARLEVSALLSRLRELLLRWPANATLERAARVADALIRSETSTKPTQILAGLEIVLRRAQDWQEHCAREFSLEAQLAPLRAVVSKGRKAELEKWATLLAERETCAAQSPAVLRAMPRLDAIVARGPPTASHGGPRWLLSGGDAAAAADDDAYAPLETFAALDDFVRLATIGDFGSRLALLRSFAKVADTPHALCLEGLSDFYAQFSGAVATARAAAREPIQKALADEQRLARWDDRNFHALADCGEKSRRKLAKLAREYDEALAAPVEAVLSRAMAVPDDAQGAVVHATLFPHAAAAADPLSPQKSPRQQRTPLDAEVPGSRYASRLAGLARRMTTFFERCPPPPRAEMDESPAEEITSAIFGRIASFRANDKVPRSARRRAVLDLIKGMRELGRVEVAPEAGEPRTSSCAAKRPPPIEEADFSALGGARDYARRGGAELGCLRREEPQKTRDVTPGEAAALRQLCERLSVVTLEQRARLAASLAERRRFVRLLDGLETLREARPLLRRGAEAVAELRSVAVAVEAKESAARLRDVETGLWDARDVAALVAAAATIRAERASDVGGARDRVAAFLEKLAEARDEQRPPSDDAAAAITFDAAVEAVLATAQNLLFRDDEGNKPKTTTLSTLHGRTLRRLAALGAGLGRAATTFEALDRALDRRNDAARRGVASLASVLLSGVDGFVSEAASLHRATAKLFYVVCRVARTLFAVGLCGKEDDDEKGDSGRTDECEGTGMGDGEFADGSKDVSNEITNEEQLLGTRRGDEGEEDDEAGDGKAEEAVDRDAPEGVEMEAAFDGETRDVERDDERPDDDDDEEDDGEDEESVDRELGEAGDAAQAVDERLWNEEDVENDGEPPVQASRADGAAGKLEDEIRGKEDDAAEEAQPAAERNKGNDQASSPAIEEEAAEEPAPGRSKQRDQAAEEMDVDPAEENAAQEGAHPDEVNGGDHNLPENMEIDEVNGEEVEEVEEEVNGEEVEEEEVGSVVDEDGGGEATRDDRLEETTTPPPAETEISAMAHGETALESFGTRTERAGEAYGAATAQGADAVQGADGEDGGADGAEAGEEDRGEGGGGAAEERRAPNPYRDAGDALRHWHRRLDIADRDEAEEIGPRLEDKDDALDGEADESYEYARQDERASAQALGGVGDDAPPLEAPASDEEQSQPERAASPDAAAERDDVKDHHREPPPRDARASRRKRKEEAPPALRGVEKREDEERPDDGVRSRVVFSTTTTTPVLLEEEEEDDDEKTSCRRAVAVGDDEGGEDAAWREHVDRAAPVARRLCESLRSVLAPTIASRLRGDYRTGKRLSMRRVLDYVASGYRRDKIWMRRTKPAKRAYQILVAIDDSRSMKSSGADAAALTALAALSTAFAQLEAGELAVAAFGDDVRLLHEFCDGPFQGAAARRAAGRFGFDQQATNAVALLEAALPVLRDARDARSRRQCLQLVVVISDGRFDSGSRAALRRLHRDAVGDGVAIVLLLLDRPGRDSVLEMKLVSFDEGRVQTAPYLEDFPFSCFVLLRDVAALPETLALALKQWFECHAAPPR</sequence>
<dbReference type="GO" id="GO:0000027">
    <property type="term" value="P:ribosomal large subunit assembly"/>
    <property type="evidence" value="ECO:0007669"/>
    <property type="project" value="InterPro"/>
</dbReference>
<organism evidence="13 14">
    <name type="scientific">Chrysophaeum taylorii</name>
    <dbReference type="NCBI Taxonomy" id="2483200"/>
    <lineage>
        <taxon>Eukaryota</taxon>
        <taxon>Sar</taxon>
        <taxon>Stramenopiles</taxon>
        <taxon>Ochrophyta</taxon>
        <taxon>Pelagophyceae</taxon>
        <taxon>Pelagomonadales</taxon>
        <taxon>Pelagomonadaceae</taxon>
        <taxon>Chrysophaeum</taxon>
    </lineage>
</organism>
<comment type="similarity">
    <text evidence="3 9">Belongs to the midasin family.</text>
</comment>
<keyword evidence="8 9" id="KW-0539">Nucleus</keyword>
<dbReference type="PIRSF" id="PIRSF010340">
    <property type="entry name" value="Midasin"/>
    <property type="match status" value="1"/>
</dbReference>
<dbReference type="GO" id="GO:0005654">
    <property type="term" value="C:nucleoplasm"/>
    <property type="evidence" value="ECO:0007669"/>
    <property type="project" value="UniProtKB-SubCell"/>
</dbReference>
<dbReference type="Proteomes" id="UP001230188">
    <property type="component" value="Unassembled WGS sequence"/>
</dbReference>
<evidence type="ECO:0000256" key="6">
    <source>
        <dbReference type="ARBA" id="ARBA00022840"/>
    </source>
</evidence>
<dbReference type="Pfam" id="PF07728">
    <property type="entry name" value="AAA_5"/>
    <property type="match status" value="7"/>
</dbReference>
<evidence type="ECO:0000256" key="4">
    <source>
        <dbReference type="ARBA" id="ARBA00017143"/>
    </source>
</evidence>
<evidence type="ECO:0000256" key="1">
    <source>
        <dbReference type="ARBA" id="ARBA00004604"/>
    </source>
</evidence>
<dbReference type="PROSITE" id="PS50234">
    <property type="entry name" value="VWFA"/>
    <property type="match status" value="1"/>
</dbReference>
<dbReference type="InterPro" id="IPR002035">
    <property type="entry name" value="VWF_A"/>
</dbReference>
<feature type="compositionally biased region" description="Basic and acidic residues" evidence="11">
    <location>
        <begin position="4081"/>
        <end position="4094"/>
    </location>
</feature>
<dbReference type="GO" id="GO:0030687">
    <property type="term" value="C:preribosome, large subunit precursor"/>
    <property type="evidence" value="ECO:0007669"/>
    <property type="project" value="TreeGrafter"/>
</dbReference>
<evidence type="ECO:0000256" key="2">
    <source>
        <dbReference type="ARBA" id="ARBA00004642"/>
    </source>
</evidence>
<dbReference type="Gene3D" id="3.40.50.410">
    <property type="entry name" value="von Willebrand factor, type A domain"/>
    <property type="match status" value="1"/>
</dbReference>
<dbReference type="InterPro" id="IPR012099">
    <property type="entry name" value="Midasin"/>
</dbReference>
<feature type="region of interest" description="Disordered" evidence="11">
    <location>
        <begin position="1292"/>
        <end position="1312"/>
    </location>
</feature>
<dbReference type="PANTHER" id="PTHR48103">
    <property type="entry name" value="MIDASIN-RELATED"/>
    <property type="match status" value="1"/>
</dbReference>
<feature type="compositionally biased region" description="Acidic residues" evidence="11">
    <location>
        <begin position="4547"/>
        <end position="4556"/>
    </location>
</feature>
<feature type="compositionally biased region" description="Low complexity" evidence="11">
    <location>
        <begin position="4343"/>
        <end position="4359"/>
    </location>
</feature>
<name>A0AAD7UDC1_9STRA</name>
<dbReference type="Gene3D" id="3.40.50.300">
    <property type="entry name" value="P-loop containing nucleotide triphosphate hydrolases"/>
    <property type="match status" value="6"/>
</dbReference>
<feature type="compositionally biased region" description="Acidic residues" evidence="11">
    <location>
        <begin position="4425"/>
        <end position="4437"/>
    </location>
</feature>
<dbReference type="FunFam" id="3.40.50.300:FF:001384">
    <property type="entry name" value="Midasin"/>
    <property type="match status" value="1"/>
</dbReference>
<keyword evidence="6 9" id="KW-0067">ATP-binding</keyword>
<gene>
    <name evidence="13" type="ORF">CTAYLR_001228</name>
</gene>
<keyword evidence="14" id="KW-1185">Reference proteome</keyword>
<feature type="region of interest" description="Disordered" evidence="11">
    <location>
        <begin position="1540"/>
        <end position="1561"/>
    </location>
</feature>
<dbReference type="CDD" id="cd00009">
    <property type="entry name" value="AAA"/>
    <property type="match status" value="1"/>
</dbReference>
<feature type="domain" description="VWFA" evidence="12">
    <location>
        <begin position="4648"/>
        <end position="4838"/>
    </location>
</feature>
<keyword evidence="7 9" id="KW-0143">Chaperone</keyword>
<dbReference type="InterPro" id="IPR036465">
    <property type="entry name" value="vWFA_dom_sf"/>
</dbReference>
<feature type="compositionally biased region" description="Basic and acidic residues" evidence="11">
    <location>
        <begin position="4105"/>
        <end position="4115"/>
    </location>
</feature>
<feature type="compositionally biased region" description="Acidic residues" evidence="11">
    <location>
        <begin position="4360"/>
        <end position="4376"/>
    </location>
</feature>
<feature type="compositionally biased region" description="Low complexity" evidence="11">
    <location>
        <begin position="1302"/>
        <end position="1312"/>
    </location>
</feature>
<accession>A0AAD7UDC1</accession>
<feature type="region of interest" description="Disordered" evidence="11">
    <location>
        <begin position="665"/>
        <end position="687"/>
    </location>
</feature>
<feature type="compositionally biased region" description="Basic and acidic residues" evidence="11">
    <location>
        <begin position="4482"/>
        <end position="4502"/>
    </location>
</feature>
<dbReference type="PANTHER" id="PTHR48103:SF2">
    <property type="entry name" value="MIDASIN"/>
    <property type="match status" value="1"/>
</dbReference>
<dbReference type="GO" id="GO:0000055">
    <property type="term" value="P:ribosomal large subunit export from nucleus"/>
    <property type="evidence" value="ECO:0007669"/>
    <property type="project" value="TreeGrafter"/>
</dbReference>
<feature type="region of interest" description="Disordered" evidence="11">
    <location>
        <begin position="1978"/>
        <end position="1997"/>
    </location>
</feature>
<dbReference type="InterPro" id="IPR040848">
    <property type="entry name" value="AAA_lid_7"/>
</dbReference>
<dbReference type="InterPro" id="IPR041190">
    <property type="entry name" value="Midasin_AAA_lid_5"/>
</dbReference>
<dbReference type="FunFam" id="3.40.50.300:FF:001887">
    <property type="entry name" value="Midasin"/>
    <property type="match status" value="1"/>
</dbReference>
<comment type="caution">
    <text evidence="13">The sequence shown here is derived from an EMBL/GenBank/DDBJ whole genome shotgun (WGS) entry which is preliminary data.</text>
</comment>
<dbReference type="Pfam" id="PF17865">
    <property type="entry name" value="AAA_lid_5"/>
    <property type="match status" value="1"/>
</dbReference>
<comment type="function">
    <text evidence="9">Nuclear chaperone required for maturation and nuclear export of pre-60S ribosome subunits.</text>
</comment>
<feature type="region of interest" description="Disordered" evidence="11">
    <location>
        <begin position="3603"/>
        <end position="3623"/>
    </location>
</feature>
<evidence type="ECO:0000256" key="11">
    <source>
        <dbReference type="SAM" id="MobiDB-lite"/>
    </source>
</evidence>
<protein>
    <recommendedName>
        <fullName evidence="4 9">Midasin</fullName>
    </recommendedName>
</protein>
<feature type="compositionally biased region" description="Basic and acidic residues" evidence="11">
    <location>
        <begin position="3180"/>
        <end position="3189"/>
    </location>
</feature>
<evidence type="ECO:0000259" key="12">
    <source>
        <dbReference type="PROSITE" id="PS50234"/>
    </source>
</evidence>
<evidence type="ECO:0000256" key="3">
    <source>
        <dbReference type="ARBA" id="ARBA00007188"/>
    </source>
</evidence>
<feature type="compositionally biased region" description="Acidic residues" evidence="11">
    <location>
        <begin position="4116"/>
        <end position="4133"/>
    </location>
</feature>
<dbReference type="SUPFAM" id="SSF53300">
    <property type="entry name" value="vWA-like"/>
    <property type="match status" value="1"/>
</dbReference>
<evidence type="ECO:0000313" key="14">
    <source>
        <dbReference type="Proteomes" id="UP001230188"/>
    </source>
</evidence>
<dbReference type="InterPro" id="IPR011704">
    <property type="entry name" value="ATPase_dyneun-rel_AAA"/>
</dbReference>
<feature type="region of interest" description="Disordered" evidence="11">
    <location>
        <begin position="921"/>
        <end position="958"/>
    </location>
</feature>
<evidence type="ECO:0000256" key="8">
    <source>
        <dbReference type="ARBA" id="ARBA00023242"/>
    </source>
</evidence>
<feature type="compositionally biased region" description="Basic and acidic residues" evidence="11">
    <location>
        <begin position="4176"/>
        <end position="4186"/>
    </location>
</feature>
<evidence type="ECO:0000256" key="7">
    <source>
        <dbReference type="ARBA" id="ARBA00023186"/>
    </source>
</evidence>
<feature type="compositionally biased region" description="Polar residues" evidence="11">
    <location>
        <begin position="3609"/>
        <end position="3618"/>
    </location>
</feature>
<dbReference type="SMART" id="SM00382">
    <property type="entry name" value="AAA"/>
    <property type="match status" value="5"/>
</dbReference>
<dbReference type="FunFam" id="3.40.50.300:FF:000142">
    <property type="entry name" value="Midasin"/>
    <property type="match status" value="1"/>
</dbReference>
<dbReference type="InterPro" id="IPR003593">
    <property type="entry name" value="AAA+_ATPase"/>
</dbReference>
<evidence type="ECO:0000256" key="9">
    <source>
        <dbReference type="PIRNR" id="PIRNR010340"/>
    </source>
</evidence>
<reference evidence="13" key="1">
    <citation type="submission" date="2023-01" db="EMBL/GenBank/DDBJ databases">
        <title>Metagenome sequencing of chrysophaentin producing Chrysophaeum taylorii.</title>
        <authorList>
            <person name="Davison J."/>
            <person name="Bewley C."/>
        </authorList>
    </citation>
    <scope>NUCLEOTIDE SEQUENCE</scope>
    <source>
        <strain evidence="13">NIES-1699</strain>
    </source>
</reference>
<feature type="compositionally biased region" description="Acidic residues" evidence="11">
    <location>
        <begin position="4263"/>
        <end position="4299"/>
    </location>
</feature>
<dbReference type="GO" id="GO:0005730">
    <property type="term" value="C:nucleolus"/>
    <property type="evidence" value="ECO:0007669"/>
    <property type="project" value="UniProtKB-SubCell"/>
</dbReference>
<evidence type="ECO:0000256" key="5">
    <source>
        <dbReference type="ARBA" id="ARBA00022741"/>
    </source>
</evidence>
<dbReference type="GO" id="GO:0005524">
    <property type="term" value="F:ATP binding"/>
    <property type="evidence" value="ECO:0007669"/>
    <property type="project" value="UniProtKB-KW"/>
</dbReference>
<feature type="compositionally biased region" description="Basic and acidic residues" evidence="11">
    <location>
        <begin position="3158"/>
        <end position="3169"/>
    </location>
</feature>
<keyword evidence="10" id="KW-0175">Coiled coil</keyword>
<proteinExistence type="inferred from homology"/>
<feature type="compositionally biased region" description="Acidic residues" evidence="11">
    <location>
        <begin position="4230"/>
        <end position="4239"/>
    </location>
</feature>
<evidence type="ECO:0000256" key="10">
    <source>
        <dbReference type="SAM" id="Coils"/>
    </source>
</evidence>
<dbReference type="Pfam" id="PF17867">
    <property type="entry name" value="AAA_lid_7"/>
    <property type="match status" value="1"/>
</dbReference>
<feature type="coiled-coil region" evidence="10">
    <location>
        <begin position="1621"/>
        <end position="1648"/>
    </location>
</feature>
<feature type="compositionally biased region" description="Basic and acidic residues" evidence="11">
    <location>
        <begin position="4384"/>
        <end position="4424"/>
    </location>
</feature>
<dbReference type="GO" id="GO:0016887">
    <property type="term" value="F:ATP hydrolysis activity"/>
    <property type="evidence" value="ECO:0007669"/>
    <property type="project" value="InterPro"/>
</dbReference>
<feature type="region of interest" description="Disordered" evidence="11">
    <location>
        <begin position="4024"/>
        <end position="4559"/>
    </location>
</feature>
<feature type="compositionally biased region" description="Basic and acidic residues" evidence="11">
    <location>
        <begin position="4517"/>
        <end position="4532"/>
    </location>
</feature>
<feature type="region of interest" description="Disordered" evidence="11">
    <location>
        <begin position="3158"/>
        <end position="3196"/>
    </location>
</feature>
<comment type="subcellular location">
    <subcellularLocation>
        <location evidence="1">Nucleus</location>
        <location evidence="1">Nucleolus</location>
    </subcellularLocation>
    <subcellularLocation>
        <location evidence="2">Nucleus</location>
        <location evidence="2">Nucleoplasm</location>
    </subcellularLocation>
</comment>
<keyword evidence="5 9" id="KW-0547">Nucleotide-binding</keyword>